<organism evidence="2 3">
    <name type="scientific">Colocasia esculenta</name>
    <name type="common">Wild taro</name>
    <name type="synonym">Arum esculentum</name>
    <dbReference type="NCBI Taxonomy" id="4460"/>
    <lineage>
        <taxon>Eukaryota</taxon>
        <taxon>Viridiplantae</taxon>
        <taxon>Streptophyta</taxon>
        <taxon>Embryophyta</taxon>
        <taxon>Tracheophyta</taxon>
        <taxon>Spermatophyta</taxon>
        <taxon>Magnoliopsida</taxon>
        <taxon>Liliopsida</taxon>
        <taxon>Araceae</taxon>
        <taxon>Aroideae</taxon>
        <taxon>Colocasieae</taxon>
        <taxon>Colocasia</taxon>
    </lineage>
</organism>
<keyword evidence="3" id="KW-1185">Reference proteome</keyword>
<evidence type="ECO:0000313" key="2">
    <source>
        <dbReference type="EMBL" id="MQM05177.1"/>
    </source>
</evidence>
<accession>A0A843WCL2</accession>
<sequence>MVFRGGGDQSLPPPVGTDRRGGLGGASGWSEPEAPHLRLHRATGGTPPPVGVQPEVGGMGPPYKRRGGALMPHLHLMHKRGENRGINFFSTPEPQRTWTIAAQVAASCRKPWTHASLKKESARFGSLRKPFKISTT</sequence>
<comment type="caution">
    <text evidence="2">The sequence shown here is derived from an EMBL/GenBank/DDBJ whole genome shotgun (WGS) entry which is preliminary data.</text>
</comment>
<proteinExistence type="predicted"/>
<evidence type="ECO:0000313" key="3">
    <source>
        <dbReference type="Proteomes" id="UP000652761"/>
    </source>
</evidence>
<gene>
    <name evidence="2" type="ORF">Taro_037985</name>
</gene>
<dbReference type="EMBL" id="NMUH01003362">
    <property type="protein sequence ID" value="MQM05177.1"/>
    <property type="molecule type" value="Genomic_DNA"/>
</dbReference>
<evidence type="ECO:0000256" key="1">
    <source>
        <dbReference type="SAM" id="MobiDB-lite"/>
    </source>
</evidence>
<feature type="region of interest" description="Disordered" evidence="1">
    <location>
        <begin position="1"/>
        <end position="68"/>
    </location>
</feature>
<reference evidence="2" key="1">
    <citation type="submission" date="2017-07" db="EMBL/GenBank/DDBJ databases">
        <title>Taro Niue Genome Assembly and Annotation.</title>
        <authorList>
            <person name="Atibalentja N."/>
            <person name="Keating K."/>
            <person name="Fields C.J."/>
        </authorList>
    </citation>
    <scope>NUCLEOTIDE SEQUENCE</scope>
    <source>
        <strain evidence="2">Niue_2</strain>
        <tissue evidence="2">Leaf</tissue>
    </source>
</reference>
<name>A0A843WCL2_COLES</name>
<dbReference type="AlphaFoldDB" id="A0A843WCL2"/>
<protein>
    <submittedName>
        <fullName evidence="2">Uncharacterized protein</fullName>
    </submittedName>
</protein>
<dbReference type="Proteomes" id="UP000652761">
    <property type="component" value="Unassembled WGS sequence"/>
</dbReference>